<reference evidence="2 3" key="1">
    <citation type="journal article" date="2015" name="Sci. Rep.">
        <title>Chromosome-level genome map provides insights into diverse defense mechanisms in the medicinal fungus Ganoderma sinense.</title>
        <authorList>
            <person name="Zhu Y."/>
            <person name="Xu J."/>
            <person name="Sun C."/>
            <person name="Zhou S."/>
            <person name="Xu H."/>
            <person name="Nelson D.R."/>
            <person name="Qian J."/>
            <person name="Song J."/>
            <person name="Luo H."/>
            <person name="Xiang L."/>
            <person name="Li Y."/>
            <person name="Xu Z."/>
            <person name="Ji A."/>
            <person name="Wang L."/>
            <person name="Lu S."/>
            <person name="Hayward A."/>
            <person name="Sun W."/>
            <person name="Li X."/>
            <person name="Schwartz D.C."/>
            <person name="Wang Y."/>
            <person name="Chen S."/>
        </authorList>
    </citation>
    <scope>NUCLEOTIDE SEQUENCE [LARGE SCALE GENOMIC DNA]</scope>
    <source>
        <strain evidence="2 3">ZZ0214-1</strain>
    </source>
</reference>
<dbReference type="Proteomes" id="UP000230002">
    <property type="component" value="Unassembled WGS sequence"/>
</dbReference>
<gene>
    <name evidence="2" type="ORF">GSI_04838</name>
</gene>
<sequence>MTRKEPVQDACHVLRSHPTVADKRTHVQESHRLVFAIGGDFPIASYQLRHVQPWYSDPVQPRAPARQLHEPGHRRRPPEPERAGWPPPPCLDGEPLEVRPGGGEYAQVLVCDPYSAFVTEGDHERLETCEREERGEEIGKRGWGARVLVVGEPKADRLQPIWQRGADQG</sequence>
<accession>A0A2G8SG42</accession>
<name>A0A2G8SG42_9APHY</name>
<proteinExistence type="predicted"/>
<evidence type="ECO:0000313" key="2">
    <source>
        <dbReference type="EMBL" id="PIL32723.1"/>
    </source>
</evidence>
<feature type="region of interest" description="Disordered" evidence="1">
    <location>
        <begin position="57"/>
        <end position="98"/>
    </location>
</feature>
<keyword evidence="3" id="KW-1185">Reference proteome</keyword>
<dbReference type="EMBL" id="AYKW01000009">
    <property type="protein sequence ID" value="PIL32723.1"/>
    <property type="molecule type" value="Genomic_DNA"/>
</dbReference>
<evidence type="ECO:0000313" key="3">
    <source>
        <dbReference type="Proteomes" id="UP000230002"/>
    </source>
</evidence>
<protein>
    <submittedName>
        <fullName evidence="2">Uncharacterized protein</fullName>
    </submittedName>
</protein>
<comment type="caution">
    <text evidence="2">The sequence shown here is derived from an EMBL/GenBank/DDBJ whole genome shotgun (WGS) entry which is preliminary data.</text>
</comment>
<feature type="compositionally biased region" description="Basic and acidic residues" evidence="1">
    <location>
        <begin position="67"/>
        <end position="82"/>
    </location>
</feature>
<dbReference type="AlphaFoldDB" id="A0A2G8SG42"/>
<evidence type="ECO:0000256" key="1">
    <source>
        <dbReference type="SAM" id="MobiDB-lite"/>
    </source>
</evidence>
<organism evidence="2 3">
    <name type="scientific">Ganoderma sinense ZZ0214-1</name>
    <dbReference type="NCBI Taxonomy" id="1077348"/>
    <lineage>
        <taxon>Eukaryota</taxon>
        <taxon>Fungi</taxon>
        <taxon>Dikarya</taxon>
        <taxon>Basidiomycota</taxon>
        <taxon>Agaricomycotina</taxon>
        <taxon>Agaricomycetes</taxon>
        <taxon>Polyporales</taxon>
        <taxon>Polyporaceae</taxon>
        <taxon>Ganoderma</taxon>
    </lineage>
</organism>